<dbReference type="InterPro" id="IPR022385">
    <property type="entry name" value="Rhs_assc_core"/>
</dbReference>
<evidence type="ECO:0000259" key="3">
    <source>
        <dbReference type="Pfam" id="PF25023"/>
    </source>
</evidence>
<accession>A0A410X3X7</accession>
<dbReference type="Pfam" id="PF25023">
    <property type="entry name" value="TEN_YD-shell"/>
    <property type="match status" value="2"/>
</dbReference>
<reference evidence="4 5" key="1">
    <citation type="submission" date="2018-01" db="EMBL/GenBank/DDBJ databases">
        <title>The whole genome sequencing and assembly of Paenibacillus chitinolyticus KCCM 41400 strain.</title>
        <authorList>
            <person name="Kim J.-Y."/>
            <person name="Park M.-K."/>
            <person name="Lee Y.-J."/>
            <person name="Yi H."/>
            <person name="Bahn Y.-S."/>
            <person name="Kim J.F."/>
            <person name="Lee D.-W."/>
        </authorList>
    </citation>
    <scope>NUCLEOTIDE SEQUENCE [LARGE SCALE GENOMIC DNA]</scope>
    <source>
        <strain evidence="4 5">KCCM 41400</strain>
    </source>
</reference>
<dbReference type="RefSeq" id="WP_053228795.1">
    <property type="nucleotide sequence ID" value="NZ_CP026520.1"/>
</dbReference>
<dbReference type="NCBIfam" id="TIGR01643">
    <property type="entry name" value="YD_repeat_2x"/>
    <property type="match status" value="5"/>
</dbReference>
<evidence type="ECO:0000313" key="4">
    <source>
        <dbReference type="EMBL" id="QAV21333.1"/>
    </source>
</evidence>
<organism evidence="4 5">
    <name type="scientific">Paenibacillus chitinolyticus</name>
    <dbReference type="NCBI Taxonomy" id="79263"/>
    <lineage>
        <taxon>Bacteria</taxon>
        <taxon>Bacillati</taxon>
        <taxon>Bacillota</taxon>
        <taxon>Bacilli</taxon>
        <taxon>Bacillales</taxon>
        <taxon>Paenibacillaceae</taxon>
        <taxon>Paenibacillus</taxon>
    </lineage>
</organism>
<dbReference type="EMBL" id="CP026520">
    <property type="protein sequence ID" value="QAV21333.1"/>
    <property type="molecule type" value="Genomic_DNA"/>
</dbReference>
<protein>
    <submittedName>
        <fullName evidence="4">RHS repeat protein</fullName>
    </submittedName>
</protein>
<gene>
    <name evidence="4" type="ORF">PC41400_28155</name>
</gene>
<name>A0A410X3X7_9BACL</name>
<dbReference type="Pfam" id="PF05593">
    <property type="entry name" value="RHS_repeat"/>
    <property type="match status" value="2"/>
</dbReference>
<dbReference type="PANTHER" id="PTHR32305:SF15">
    <property type="entry name" value="PROTEIN RHSA-RELATED"/>
    <property type="match status" value="1"/>
</dbReference>
<feature type="domain" description="Teneurin-like YD-shell" evidence="3">
    <location>
        <begin position="1470"/>
        <end position="1574"/>
    </location>
</feature>
<evidence type="ECO:0000256" key="1">
    <source>
        <dbReference type="ARBA" id="ARBA00022737"/>
    </source>
</evidence>
<evidence type="ECO:0000256" key="2">
    <source>
        <dbReference type="SAM" id="MobiDB-lite"/>
    </source>
</evidence>
<feature type="region of interest" description="Disordered" evidence="2">
    <location>
        <begin position="1587"/>
        <end position="1659"/>
    </location>
</feature>
<feature type="compositionally biased region" description="Gly residues" evidence="2">
    <location>
        <begin position="1605"/>
        <end position="1614"/>
    </location>
</feature>
<dbReference type="InterPro" id="IPR006530">
    <property type="entry name" value="YD"/>
</dbReference>
<sequence>MKKKINYLVLFCLVVQMLAPLYVIHANEQSASNPQQISQLLTVESLSKTYGVPETDLLSELNKGYSLSEIQSALQTRQDPSQPLGEILNQMNPTIEEQLKKEDYSAERFAEKHPQPGPTAPTVSEQTYGTYVEPTGDSIIPDPSLLYPPGVTDATYGRASLLSSNKYPTSYDELAVKRLDIKADRAPSASSISEDVSTVNGSLQIQTTDMTLPGRNGLSFELKRKYDSSDALYYEKDILNGSIYTTRYYPELTSQLYFKYSNQPVTENGSASDFYFGPAYQSFVQYMGEYTYWYFPANYPVIEEFNNEVYDSFKKAWPYMDPKNPNTPPFIAKENIRLFGLDFYAKAYTTGNVRQDPMMVPEFRGTAYANKTKPIKNENRYPIGKGWSWDLPYIESKDNGKTYIRLFGGATYELDGRTLKGYPWKDLTMYYDSSIKVNNLPSSYRLESLDGKKQYFAYNGKLIQITDAYQNTIQFEYQDVTPYGQVLTKIKDAIGNEISIAYTEKDVTLTSGDRTVKYDKIKDPQGNKELLSQVTDPAGRKTQYVYSIEAAPFDLVRASSMKDNYVALLKQVYHPTKAKTDYTYETFTRSLGVYAKETVHRVKTREDVVTFADGTESRSNRVDYAYSGDGGAVQERNTSFATTINNGRTQTTHNYDKVYVDDKTPEIFYNTQIKQDDGTQQTIQTMEYNRANRWPSPIKTTTKTVQGSANSTEQVVQRTYDEYGNVLTETDPANAVTTYQYDASTHLVSSVTKPVQSGLNSYTELERYPTTNGIKVVRIKENNAAGAVKAQTSYTYDAYGNPVQISVKDDTKDTIVNQIFGAQYQGGFLTEQSVEVTDAAKQNSVITQRFEYNPSTGSMTKFTDGKGFDTRYEYDKLGRTTKVTQPDTSYSTYTYNDEANEITTVDPTGVTAFAKWNPLGWKIKTGIVGKPAQEFGYDSYGRQVWSQDGAGNRTSYEYDKRDRLVATTYPGAEQAKSTIEYDDVNRIVTSKDGEGNKVKESFDLLGRLAQKEVYSSAGTLTESIRYSYDSAGNLATVNDGTGNNPGDVQTTQYGYDVMNRLISVTDPETNTTRYTYSLANKLTQIEYPDHNKTQKAYDQMGRLIQETDPLGQTETSFYDAGNNLIKAIDRKGNAQTFTYNSLNLQTTSVTGDESLTFQYDAAGRRLSMQDRTGTTNYLYEPSTGWLKQVQYPDKRTLQYAYDGQGNRTQMTDPFGVVTNYQYDARNRLKAVGQDPMNWDTEYQYKNNNLPAVIQGKNGLVSAYNYEVSNLTSMTQNLSGTGINSFGYGYDLHGNQKTKTENGKSNAYTYDLLNRIATASEFNENYSYDSRGNRLTLQSDKPITSADMSYSYDERNRLSEVKVGEGTGVRYTYNGDGLLTERTENGETSRYYYDGDQIIAEATMTNGTVAHKASYIRGIDLATPAVYEDKEDEGNGQESSSNTDIWGRTVIVQTEGKQSGVTHFSQLVAKVDVQGNKAYYVHNGHGDVIELRDAGGALLNQYTYDLWGNPTMVQEKVSNPFGYSGEYWDNTAKLQYLRARWYDPGMGRFLNEDTYQGQLNSPLSLNLYTYVLNNPLRYIDPSGHMDMQAGSESVSAGGRINSGSAFQGGGGGGRIGRLASEKDLRSQGKPYENHTTVKKTDTTRSLPTTGKPNSSVDFYDNGKLTQRRYYDEKGRAKQDIDYEHSNGDNSHDFPHSHTWDWSSGSPKRSK</sequence>
<dbReference type="PANTHER" id="PTHR32305">
    <property type="match status" value="1"/>
</dbReference>
<feature type="domain" description="Teneurin-like YD-shell" evidence="3">
    <location>
        <begin position="1022"/>
        <end position="1203"/>
    </location>
</feature>
<dbReference type="KEGG" id="pchi:PC41400_28155"/>
<dbReference type="InterPro" id="IPR031325">
    <property type="entry name" value="RHS_repeat"/>
</dbReference>
<dbReference type="Gene3D" id="2.180.10.10">
    <property type="entry name" value="RHS repeat-associated core"/>
    <property type="match status" value="3"/>
</dbReference>
<evidence type="ECO:0000313" key="5">
    <source>
        <dbReference type="Proteomes" id="UP000288943"/>
    </source>
</evidence>
<dbReference type="InterPro" id="IPR056823">
    <property type="entry name" value="TEN-like_YD-shell"/>
</dbReference>
<dbReference type="GeneID" id="95378666"/>
<dbReference type="InterPro" id="IPR050708">
    <property type="entry name" value="T6SS_VgrG/RHS"/>
</dbReference>
<dbReference type="OrthoDB" id="41445at2"/>
<dbReference type="Proteomes" id="UP000288943">
    <property type="component" value="Chromosome"/>
</dbReference>
<feature type="region of interest" description="Disordered" evidence="2">
    <location>
        <begin position="1674"/>
        <end position="1709"/>
    </location>
</feature>
<feature type="compositionally biased region" description="Polar residues" evidence="2">
    <location>
        <begin position="1642"/>
        <end position="1655"/>
    </location>
</feature>
<proteinExistence type="predicted"/>
<feature type="compositionally biased region" description="Basic and acidic residues" evidence="2">
    <location>
        <begin position="1674"/>
        <end position="1697"/>
    </location>
</feature>
<dbReference type="NCBIfam" id="TIGR03696">
    <property type="entry name" value="Rhs_assc_core"/>
    <property type="match status" value="1"/>
</dbReference>
<feature type="compositionally biased region" description="Polar residues" evidence="2">
    <location>
        <begin position="1698"/>
        <end position="1709"/>
    </location>
</feature>
<keyword evidence="1" id="KW-0677">Repeat</keyword>